<dbReference type="OrthoDB" id="25619at2157"/>
<gene>
    <name evidence="2" type="ordered locus">VMUT_0495</name>
</gene>
<feature type="transmembrane region" description="Helical" evidence="1">
    <location>
        <begin position="12"/>
        <end position="30"/>
    </location>
</feature>
<evidence type="ECO:0000313" key="3">
    <source>
        <dbReference type="Proteomes" id="UP000007485"/>
    </source>
</evidence>
<keyword evidence="3" id="KW-1185">Reference proteome</keyword>
<keyword evidence="1" id="KW-0812">Transmembrane</keyword>
<feature type="transmembrane region" description="Helical" evidence="1">
    <location>
        <begin position="179"/>
        <end position="201"/>
    </location>
</feature>
<name>F0QUP5_VULM7</name>
<dbReference type="eggNOG" id="arCOG05627">
    <property type="taxonomic scope" value="Archaea"/>
</dbReference>
<dbReference type="STRING" id="985053.VMUT_0495"/>
<proteinExistence type="predicted"/>
<evidence type="ECO:0000313" key="2">
    <source>
        <dbReference type="EMBL" id="ADY00706.1"/>
    </source>
</evidence>
<feature type="transmembrane region" description="Helical" evidence="1">
    <location>
        <begin position="144"/>
        <end position="167"/>
    </location>
</feature>
<reference evidence="2 3" key="1">
    <citation type="journal article" date="2011" name="J. Bacteriol.">
        <title>Complete genome sequence of 'Vulcanisaeta moutnovskia' strain 768-28, a novel member of the hyperthermophilic crenarchaeal genus vulcanisaeta.</title>
        <authorList>
            <person name="Gumerov V.M."/>
            <person name="Mardanov A.V."/>
            <person name="Beletsky A.V."/>
            <person name="Prokofeva M.I."/>
            <person name="Bonch-Osmolovskaya E.A."/>
            <person name="Ravin N.V."/>
            <person name="Skryabin K.G."/>
        </authorList>
    </citation>
    <scope>NUCLEOTIDE SEQUENCE [LARGE SCALE GENOMIC DNA]</scope>
    <source>
        <strain evidence="2 3">768-28</strain>
    </source>
</reference>
<feature type="transmembrane region" description="Helical" evidence="1">
    <location>
        <begin position="95"/>
        <end position="118"/>
    </location>
</feature>
<evidence type="ECO:0000256" key="1">
    <source>
        <dbReference type="SAM" id="Phobius"/>
    </source>
</evidence>
<dbReference type="GeneID" id="10288147"/>
<dbReference type="HOGENOM" id="CLU_989020_0_0_2"/>
<feature type="transmembrane region" description="Helical" evidence="1">
    <location>
        <begin position="55"/>
        <end position="74"/>
    </location>
</feature>
<dbReference type="RefSeq" id="WP_013603869.1">
    <property type="nucleotide sequence ID" value="NC_015151.1"/>
</dbReference>
<sequence length="286" mass="31478">MLELYLPIPHLWIIYGAIALVIEMVIGFAIEINRGILALSHLNSMLPIKGPTRNWGSAGAFIAGLITAFLYPFYGAPMTSCHTQSTYLSKPKVKALAHALVWWGFVFAAISTTLGFIYDEWVPSGVPGLVAFIPGGKLGPTGPYAVIGTGAVGGILIVIGFIIMMAIRWQGTRSVSEPAVTDFFLWTTFFVALSGFGIMGVELTVPTNYYALATAFSVHIFLVAMMFATMPWTKFGHAIYMYIWQLYDRYRTWKGVEPRLLGPWSGELAEKALHSHHPGHTTKVRS</sequence>
<dbReference type="InterPro" id="IPR036197">
    <property type="entry name" value="NarG-like_sf"/>
</dbReference>
<dbReference type="AlphaFoldDB" id="F0QUP5"/>
<organism evidence="2 3">
    <name type="scientific">Vulcanisaeta moutnovskia (strain 768-28)</name>
    <dbReference type="NCBI Taxonomy" id="985053"/>
    <lineage>
        <taxon>Archaea</taxon>
        <taxon>Thermoproteota</taxon>
        <taxon>Thermoprotei</taxon>
        <taxon>Thermoproteales</taxon>
        <taxon>Thermoproteaceae</taxon>
        <taxon>Vulcanisaeta</taxon>
    </lineage>
</organism>
<keyword evidence="1" id="KW-0472">Membrane</keyword>
<dbReference type="EMBL" id="CP002529">
    <property type="protein sequence ID" value="ADY00706.1"/>
    <property type="molecule type" value="Genomic_DNA"/>
</dbReference>
<dbReference type="KEGG" id="vmo:VMUT_0495"/>
<keyword evidence="1" id="KW-1133">Transmembrane helix</keyword>
<dbReference type="SUPFAM" id="SSF103501">
    <property type="entry name" value="Respiratory nitrate reductase 1 gamma chain"/>
    <property type="match status" value="1"/>
</dbReference>
<dbReference type="Proteomes" id="UP000007485">
    <property type="component" value="Chromosome"/>
</dbReference>
<protein>
    <submittedName>
        <fullName evidence="2">Uncharacterized protein</fullName>
    </submittedName>
</protein>
<dbReference type="Gene3D" id="1.20.950.20">
    <property type="entry name" value="Transmembrane di-heme cytochromes, Chain C"/>
    <property type="match status" value="1"/>
</dbReference>
<accession>F0QUP5</accession>